<comment type="caution">
    <text evidence="6">The sequence shown here is derived from an EMBL/GenBank/DDBJ whole genome shotgun (WGS) entry which is preliminary data.</text>
</comment>
<dbReference type="GO" id="GO:0019464">
    <property type="term" value="P:glycine decarboxylation via glycine cleavage system"/>
    <property type="evidence" value="ECO:0007669"/>
    <property type="project" value="UniProtKB-UniRule"/>
</dbReference>
<dbReference type="GO" id="GO:0005960">
    <property type="term" value="C:glycine cleavage complex"/>
    <property type="evidence" value="ECO:0007669"/>
    <property type="project" value="InterPro"/>
</dbReference>
<evidence type="ECO:0000256" key="4">
    <source>
        <dbReference type="PIRSR" id="PIRSR617453-50"/>
    </source>
</evidence>
<evidence type="ECO:0000256" key="1">
    <source>
        <dbReference type="ARBA" id="ARBA00009249"/>
    </source>
</evidence>
<dbReference type="HAMAP" id="MF_00272">
    <property type="entry name" value="GcvH"/>
    <property type="match status" value="1"/>
</dbReference>
<dbReference type="InterPro" id="IPR000089">
    <property type="entry name" value="Biotin_lipoyl"/>
</dbReference>
<accession>A0A412FY47</accession>
<dbReference type="PANTHER" id="PTHR11715:SF3">
    <property type="entry name" value="GLYCINE CLEAVAGE SYSTEM H PROTEIN-RELATED"/>
    <property type="match status" value="1"/>
</dbReference>
<gene>
    <name evidence="3 6" type="primary">gcvH</name>
    <name evidence="6" type="ORF">DWY25_11100</name>
</gene>
<dbReference type="PROSITE" id="PS50968">
    <property type="entry name" value="BIOTINYL_LIPOYL"/>
    <property type="match status" value="1"/>
</dbReference>
<dbReference type="InterPro" id="IPR017453">
    <property type="entry name" value="GCV_H_sub"/>
</dbReference>
<evidence type="ECO:0000313" key="7">
    <source>
        <dbReference type="Proteomes" id="UP000284178"/>
    </source>
</evidence>
<dbReference type="RefSeq" id="WP_006060791.1">
    <property type="nucleotide sequence ID" value="NZ_CABJCV010000013.1"/>
</dbReference>
<name>A0A412FY47_9FIRM</name>
<dbReference type="GeneID" id="83015941"/>
<evidence type="ECO:0000256" key="2">
    <source>
        <dbReference type="ARBA" id="ARBA00022823"/>
    </source>
</evidence>
<dbReference type="Gene3D" id="2.40.50.100">
    <property type="match status" value="1"/>
</dbReference>
<dbReference type="Proteomes" id="UP000284178">
    <property type="component" value="Unassembled WGS sequence"/>
</dbReference>
<dbReference type="GO" id="GO:0009249">
    <property type="term" value="P:protein lipoylation"/>
    <property type="evidence" value="ECO:0007669"/>
    <property type="project" value="TreeGrafter"/>
</dbReference>
<dbReference type="AlphaFoldDB" id="A0A412FY47"/>
<dbReference type="SUPFAM" id="SSF51230">
    <property type="entry name" value="Single hybrid motif"/>
    <property type="match status" value="1"/>
</dbReference>
<comment type="similarity">
    <text evidence="1 3">Belongs to the GcvH family.</text>
</comment>
<comment type="subunit">
    <text evidence="3">The glycine cleavage system is composed of four proteins: P, T, L and H.</text>
</comment>
<keyword evidence="7" id="KW-1185">Reference proteome</keyword>
<reference evidence="6 7" key="1">
    <citation type="submission" date="2018-08" db="EMBL/GenBank/DDBJ databases">
        <title>A genome reference for cultivated species of the human gut microbiota.</title>
        <authorList>
            <person name="Zou Y."/>
            <person name="Xue W."/>
            <person name="Luo G."/>
        </authorList>
    </citation>
    <scope>NUCLEOTIDE SEQUENCE [LARGE SCALE GENOMIC DNA]</scope>
    <source>
        <strain evidence="6 7">AF24-29</strain>
    </source>
</reference>
<dbReference type="InterPro" id="IPR002930">
    <property type="entry name" value="GCV_H"/>
</dbReference>
<comment type="function">
    <text evidence="3">The glycine cleavage system catalyzes the degradation of glycine. The H protein shuttles the methylamine group of glycine from the P protein to the T protein.</text>
</comment>
<evidence type="ECO:0000256" key="3">
    <source>
        <dbReference type="HAMAP-Rule" id="MF_00272"/>
    </source>
</evidence>
<feature type="modified residue" description="N6-lipoyllysine" evidence="3 4">
    <location>
        <position position="65"/>
    </location>
</feature>
<dbReference type="CDD" id="cd06848">
    <property type="entry name" value="GCS_H"/>
    <property type="match status" value="1"/>
</dbReference>
<dbReference type="Pfam" id="PF01597">
    <property type="entry name" value="GCV_H"/>
    <property type="match status" value="1"/>
</dbReference>
<protein>
    <recommendedName>
        <fullName evidence="3">Glycine cleavage system H protein</fullName>
    </recommendedName>
</protein>
<dbReference type="PANTHER" id="PTHR11715">
    <property type="entry name" value="GLYCINE CLEAVAGE SYSTEM H PROTEIN"/>
    <property type="match status" value="1"/>
</dbReference>
<dbReference type="PROSITE" id="PS00189">
    <property type="entry name" value="LIPOYL"/>
    <property type="match status" value="1"/>
</dbReference>
<keyword evidence="2 3" id="KW-0450">Lipoyl</keyword>
<sequence length="127" mass="13831">MSVVKEGLLYSKSHEWVETLPDGTVKIGISDYAQDSLGDIVFVDMHPAGEEVEAEGALADVESVKAVSEIYSPVAGTIKETNEELIDAPEKLNEDCYGNWICVMENVGGLDDLLSPEAYSEYLTTLE</sequence>
<evidence type="ECO:0000259" key="5">
    <source>
        <dbReference type="PROSITE" id="PS50968"/>
    </source>
</evidence>
<dbReference type="EMBL" id="QRUP01000013">
    <property type="protein sequence ID" value="RGR73099.1"/>
    <property type="molecule type" value="Genomic_DNA"/>
</dbReference>
<dbReference type="GO" id="GO:0005737">
    <property type="term" value="C:cytoplasm"/>
    <property type="evidence" value="ECO:0007669"/>
    <property type="project" value="TreeGrafter"/>
</dbReference>
<dbReference type="NCBIfam" id="NF002270">
    <property type="entry name" value="PRK01202.1"/>
    <property type="match status" value="1"/>
</dbReference>
<feature type="domain" description="Lipoyl-binding" evidence="5">
    <location>
        <begin position="24"/>
        <end position="105"/>
    </location>
</feature>
<dbReference type="InterPro" id="IPR011053">
    <property type="entry name" value="Single_hybrid_motif"/>
</dbReference>
<comment type="cofactor">
    <cofactor evidence="3">
        <name>(R)-lipoate</name>
        <dbReference type="ChEBI" id="CHEBI:83088"/>
    </cofactor>
    <text evidence="3">Binds 1 lipoyl cofactor covalently.</text>
</comment>
<dbReference type="NCBIfam" id="TIGR00527">
    <property type="entry name" value="gcvH"/>
    <property type="match status" value="1"/>
</dbReference>
<evidence type="ECO:0000313" key="6">
    <source>
        <dbReference type="EMBL" id="RGR73099.1"/>
    </source>
</evidence>
<dbReference type="InterPro" id="IPR003016">
    <property type="entry name" value="2-oxoA_DH_lipoyl-BS"/>
</dbReference>
<organism evidence="6 7">
    <name type="scientific">Holdemania filiformis</name>
    <dbReference type="NCBI Taxonomy" id="61171"/>
    <lineage>
        <taxon>Bacteria</taxon>
        <taxon>Bacillati</taxon>
        <taxon>Bacillota</taxon>
        <taxon>Erysipelotrichia</taxon>
        <taxon>Erysipelotrichales</taxon>
        <taxon>Erysipelotrichaceae</taxon>
        <taxon>Holdemania</taxon>
    </lineage>
</organism>
<dbReference type="InterPro" id="IPR033753">
    <property type="entry name" value="GCV_H/Fam206"/>
</dbReference>
<proteinExistence type="inferred from homology"/>